<protein>
    <submittedName>
        <fullName evidence="1">Uncharacterized protein</fullName>
    </submittedName>
</protein>
<name>A0ABD2J007_9BILA</name>
<accession>A0ABD2J007</accession>
<reference evidence="1 2" key="1">
    <citation type="submission" date="2024-10" db="EMBL/GenBank/DDBJ databases">
        <authorList>
            <person name="Kim D."/>
        </authorList>
    </citation>
    <scope>NUCLEOTIDE SEQUENCE [LARGE SCALE GENOMIC DNA]</scope>
    <source>
        <strain evidence="1">BH-2024</strain>
    </source>
</reference>
<gene>
    <name evidence="1" type="ORF">niasHT_031399</name>
</gene>
<proteinExistence type="predicted"/>
<organism evidence="1 2">
    <name type="scientific">Heterodera trifolii</name>
    <dbReference type="NCBI Taxonomy" id="157864"/>
    <lineage>
        <taxon>Eukaryota</taxon>
        <taxon>Metazoa</taxon>
        <taxon>Ecdysozoa</taxon>
        <taxon>Nematoda</taxon>
        <taxon>Chromadorea</taxon>
        <taxon>Rhabditida</taxon>
        <taxon>Tylenchina</taxon>
        <taxon>Tylenchomorpha</taxon>
        <taxon>Tylenchoidea</taxon>
        <taxon>Heteroderidae</taxon>
        <taxon>Heteroderinae</taxon>
        <taxon>Heterodera</taxon>
    </lineage>
</organism>
<evidence type="ECO:0000313" key="1">
    <source>
        <dbReference type="EMBL" id="KAL3085447.1"/>
    </source>
</evidence>
<dbReference type="Proteomes" id="UP001620626">
    <property type="component" value="Unassembled WGS sequence"/>
</dbReference>
<dbReference type="EMBL" id="JBICBT010001059">
    <property type="protein sequence ID" value="KAL3085447.1"/>
    <property type="molecule type" value="Genomic_DNA"/>
</dbReference>
<sequence length="134" mass="14848">MADGFEYSYEADSRIADDLPLHSTPPVLSWSNSCENCCKQDANGRRNKLGTVKNGNQNHPETHETVRLGQMNLKSSAVLKIHCQHVSSRHIKANIPEGLRAAKLLLHQQWAVHIAGKLPDSVKMSGIIFWTPGP</sequence>
<comment type="caution">
    <text evidence="1">The sequence shown here is derived from an EMBL/GenBank/DDBJ whole genome shotgun (WGS) entry which is preliminary data.</text>
</comment>
<keyword evidence="2" id="KW-1185">Reference proteome</keyword>
<dbReference type="AlphaFoldDB" id="A0ABD2J007"/>
<evidence type="ECO:0000313" key="2">
    <source>
        <dbReference type="Proteomes" id="UP001620626"/>
    </source>
</evidence>